<dbReference type="PROSITE" id="PS51257">
    <property type="entry name" value="PROKAR_LIPOPROTEIN"/>
    <property type="match status" value="1"/>
</dbReference>
<evidence type="ECO:0000259" key="7">
    <source>
        <dbReference type="PROSITE" id="PS50850"/>
    </source>
</evidence>
<dbReference type="InterPro" id="IPR020846">
    <property type="entry name" value="MFS_dom"/>
</dbReference>
<feature type="transmembrane region" description="Helical" evidence="6">
    <location>
        <begin position="367"/>
        <end position="391"/>
    </location>
</feature>
<organism evidence="8 9">
    <name type="scientific">Blautia celeris</name>
    <dbReference type="NCBI Taxonomy" id="2763026"/>
    <lineage>
        <taxon>Bacteria</taxon>
        <taxon>Bacillati</taxon>
        <taxon>Bacillota</taxon>
        <taxon>Clostridia</taxon>
        <taxon>Lachnospirales</taxon>
        <taxon>Lachnospiraceae</taxon>
        <taxon>Blautia</taxon>
    </lineage>
</organism>
<keyword evidence="9" id="KW-1185">Reference proteome</keyword>
<sequence>MITIRNKKGKRSKLFYFVWSAPLIGSACVLILLGYITYFSTDVLGLPSGLVGLLLLLSKIFDGVTDILAGYLIDRTNTRWGKARPYDITFAFYAIATLILFSIPNIGTVGTAILVFILYTMVFSIFQTLYSCAGTVYLARAVTDKEDQVSVGALTGMISAFSSVVLSVLLPLLIDKIGKTASGWRTIAAMICIPAIVLSFIRIFLIPEVDGTAETVMKDKSKKLTIVQSAKLLFSNRYLMFFGLALLMTNIASNIVANSQTYYFKYVVGDISMMSLVSVTSIAGPLTIAFYPMLSKKIGMKNLMAAALLIGAVGKLLPLLGVTSMPLLLVSALFFSISFMPIFILTSNVIINCMDYGEYKNGVRGEGIYTCVSGFCSKVGTGLASGMLGLVTALGGYDGTAVVQSSSAVNSVILLFTVVPAALYFLAVLALQFYKLDKELPYIQEELKKRSTPSAG</sequence>
<feature type="domain" description="Major facilitator superfamily (MFS) profile" evidence="7">
    <location>
        <begin position="14"/>
        <end position="423"/>
    </location>
</feature>
<dbReference type="SUPFAM" id="SSF103473">
    <property type="entry name" value="MFS general substrate transporter"/>
    <property type="match status" value="1"/>
</dbReference>
<dbReference type="NCBIfam" id="TIGR00792">
    <property type="entry name" value="gph"/>
    <property type="match status" value="1"/>
</dbReference>
<dbReference type="EMBL" id="JACOOU010000010">
    <property type="protein sequence ID" value="MBC5674457.1"/>
    <property type="molecule type" value="Genomic_DNA"/>
</dbReference>
<protein>
    <submittedName>
        <fullName evidence="8">MFS transporter</fullName>
    </submittedName>
</protein>
<dbReference type="PANTHER" id="PTHR11328">
    <property type="entry name" value="MAJOR FACILITATOR SUPERFAMILY DOMAIN-CONTAINING PROTEIN"/>
    <property type="match status" value="1"/>
</dbReference>
<dbReference type="InterPro" id="IPR001927">
    <property type="entry name" value="Na/Gal_symport"/>
</dbReference>
<keyword evidence="2" id="KW-0813">Transport</keyword>
<proteinExistence type="predicted"/>
<evidence type="ECO:0000256" key="1">
    <source>
        <dbReference type="ARBA" id="ARBA00004651"/>
    </source>
</evidence>
<dbReference type="Gene3D" id="1.20.1250.20">
    <property type="entry name" value="MFS general substrate transporter like domains"/>
    <property type="match status" value="1"/>
</dbReference>
<dbReference type="Proteomes" id="UP000654573">
    <property type="component" value="Unassembled WGS sequence"/>
</dbReference>
<dbReference type="PANTHER" id="PTHR11328:SF24">
    <property type="entry name" value="MAJOR FACILITATOR SUPERFAMILY (MFS) PROFILE DOMAIN-CONTAINING PROTEIN"/>
    <property type="match status" value="1"/>
</dbReference>
<accession>A0ABR7FGW4</accession>
<dbReference type="PROSITE" id="PS50850">
    <property type="entry name" value="MFS"/>
    <property type="match status" value="1"/>
</dbReference>
<feature type="transmembrane region" description="Helical" evidence="6">
    <location>
        <begin position="303"/>
        <end position="321"/>
    </location>
</feature>
<dbReference type="InterPro" id="IPR039672">
    <property type="entry name" value="MFS_2"/>
</dbReference>
<reference evidence="8 9" key="1">
    <citation type="submission" date="2020-08" db="EMBL/GenBank/DDBJ databases">
        <title>Genome public.</title>
        <authorList>
            <person name="Liu C."/>
            <person name="Sun Q."/>
        </authorList>
    </citation>
    <scope>NUCLEOTIDE SEQUENCE [LARGE SCALE GENOMIC DNA]</scope>
    <source>
        <strain evidence="8 9">NSJ-34</strain>
    </source>
</reference>
<dbReference type="RefSeq" id="WP_158587268.1">
    <property type="nucleotide sequence ID" value="NZ_JACOOU010000010.1"/>
</dbReference>
<evidence type="ECO:0000256" key="3">
    <source>
        <dbReference type="ARBA" id="ARBA00022692"/>
    </source>
</evidence>
<evidence type="ECO:0000256" key="5">
    <source>
        <dbReference type="ARBA" id="ARBA00023136"/>
    </source>
</evidence>
<feature type="transmembrane region" description="Helical" evidence="6">
    <location>
        <begin position="238"/>
        <end position="257"/>
    </location>
</feature>
<evidence type="ECO:0000256" key="6">
    <source>
        <dbReference type="SAM" id="Phobius"/>
    </source>
</evidence>
<dbReference type="Pfam" id="PF13347">
    <property type="entry name" value="MFS_2"/>
    <property type="match status" value="1"/>
</dbReference>
<feature type="transmembrane region" description="Helical" evidence="6">
    <location>
        <begin position="50"/>
        <end position="73"/>
    </location>
</feature>
<feature type="transmembrane region" description="Helical" evidence="6">
    <location>
        <begin position="14"/>
        <end position="38"/>
    </location>
</feature>
<gene>
    <name evidence="8" type="ORF">H8S76_19575</name>
</gene>
<feature type="transmembrane region" description="Helical" evidence="6">
    <location>
        <begin position="411"/>
        <end position="434"/>
    </location>
</feature>
<feature type="transmembrane region" description="Helical" evidence="6">
    <location>
        <begin position="151"/>
        <end position="174"/>
    </location>
</feature>
<evidence type="ECO:0000256" key="2">
    <source>
        <dbReference type="ARBA" id="ARBA00022448"/>
    </source>
</evidence>
<keyword evidence="4 6" id="KW-1133">Transmembrane helix</keyword>
<keyword evidence="3 6" id="KW-0812">Transmembrane</keyword>
<feature type="transmembrane region" description="Helical" evidence="6">
    <location>
        <begin position="85"/>
        <end position="106"/>
    </location>
</feature>
<feature type="transmembrane region" description="Helical" evidence="6">
    <location>
        <begin position="112"/>
        <end position="139"/>
    </location>
</feature>
<name>A0ABR7FGW4_9FIRM</name>
<evidence type="ECO:0000256" key="4">
    <source>
        <dbReference type="ARBA" id="ARBA00022989"/>
    </source>
</evidence>
<feature type="transmembrane region" description="Helical" evidence="6">
    <location>
        <begin position="327"/>
        <end position="346"/>
    </location>
</feature>
<comment type="subcellular location">
    <subcellularLocation>
        <location evidence="1">Cell membrane</location>
        <topology evidence="1">Multi-pass membrane protein</topology>
    </subcellularLocation>
</comment>
<feature type="transmembrane region" description="Helical" evidence="6">
    <location>
        <begin position="263"/>
        <end position="291"/>
    </location>
</feature>
<keyword evidence="5 6" id="KW-0472">Membrane</keyword>
<evidence type="ECO:0000313" key="8">
    <source>
        <dbReference type="EMBL" id="MBC5674457.1"/>
    </source>
</evidence>
<dbReference type="InterPro" id="IPR036259">
    <property type="entry name" value="MFS_trans_sf"/>
</dbReference>
<evidence type="ECO:0000313" key="9">
    <source>
        <dbReference type="Proteomes" id="UP000654573"/>
    </source>
</evidence>
<comment type="caution">
    <text evidence="8">The sequence shown here is derived from an EMBL/GenBank/DDBJ whole genome shotgun (WGS) entry which is preliminary data.</text>
</comment>
<feature type="transmembrane region" description="Helical" evidence="6">
    <location>
        <begin position="186"/>
        <end position="205"/>
    </location>
</feature>